<comment type="caution">
    <text evidence="5">The sequence shown here is derived from an EMBL/GenBank/DDBJ whole genome shotgun (WGS) entry which is preliminary data.</text>
</comment>
<dbReference type="SUPFAM" id="SSF55347">
    <property type="entry name" value="Glyceraldehyde-3-phosphate dehydrogenase-like, C-terminal domain"/>
    <property type="match status" value="1"/>
</dbReference>
<gene>
    <name evidence="5" type="ORF">DBZ36_13470</name>
</gene>
<protein>
    <submittedName>
        <fullName evidence="5">Gfo/Idh/MocA family oxidoreductase</fullName>
    </submittedName>
</protein>
<evidence type="ECO:0000256" key="2">
    <source>
        <dbReference type="ARBA" id="ARBA00023002"/>
    </source>
</evidence>
<dbReference type="InterPro" id="IPR055170">
    <property type="entry name" value="GFO_IDH_MocA-like_dom"/>
</dbReference>
<dbReference type="AlphaFoldDB" id="A0A420E9V2"/>
<keyword evidence="1" id="KW-0732">Signal</keyword>
<proteinExistence type="predicted"/>
<dbReference type="PANTHER" id="PTHR43818:SF11">
    <property type="entry name" value="BCDNA.GH03377"/>
    <property type="match status" value="1"/>
</dbReference>
<dbReference type="OrthoDB" id="9781031at2"/>
<organism evidence="5 6">
    <name type="scientific">Alginatibacterium sediminis</name>
    <dbReference type="NCBI Taxonomy" id="2164068"/>
    <lineage>
        <taxon>Bacteria</taxon>
        <taxon>Pseudomonadati</taxon>
        <taxon>Pseudomonadota</taxon>
        <taxon>Gammaproteobacteria</taxon>
        <taxon>Alteromonadales</taxon>
        <taxon>Alteromonadaceae</taxon>
        <taxon>Alginatibacterium</taxon>
    </lineage>
</organism>
<dbReference type="PANTHER" id="PTHR43818">
    <property type="entry name" value="BCDNA.GH03377"/>
    <property type="match status" value="1"/>
</dbReference>
<evidence type="ECO:0000256" key="1">
    <source>
        <dbReference type="ARBA" id="ARBA00022729"/>
    </source>
</evidence>
<dbReference type="Gene3D" id="3.40.50.720">
    <property type="entry name" value="NAD(P)-binding Rossmann-like Domain"/>
    <property type="match status" value="1"/>
</dbReference>
<dbReference type="RefSeq" id="WP_120355477.1">
    <property type="nucleotide sequence ID" value="NZ_RAQO01000007.1"/>
</dbReference>
<evidence type="ECO:0000313" key="6">
    <source>
        <dbReference type="Proteomes" id="UP000286482"/>
    </source>
</evidence>
<dbReference type="SUPFAM" id="SSF51735">
    <property type="entry name" value="NAD(P)-binding Rossmann-fold domains"/>
    <property type="match status" value="1"/>
</dbReference>
<keyword evidence="6" id="KW-1185">Reference proteome</keyword>
<keyword evidence="2" id="KW-0560">Oxidoreductase</keyword>
<dbReference type="Pfam" id="PF22725">
    <property type="entry name" value="GFO_IDH_MocA_C3"/>
    <property type="match status" value="1"/>
</dbReference>
<dbReference type="EMBL" id="RAQO01000007">
    <property type="protein sequence ID" value="RKF17452.1"/>
    <property type="molecule type" value="Genomic_DNA"/>
</dbReference>
<feature type="domain" description="GFO/IDH/MocA-like oxidoreductase" evidence="4">
    <location>
        <begin position="130"/>
        <end position="270"/>
    </location>
</feature>
<sequence>MLKVAIIGAGGMATAHVKAYQEIKDVKVVAVCDILPKSAKDFAQSFAIENYFCDVDEMLSTVEIDAVSVVTPDALHKSITLKVLAASKHVLCEKPLATNYADAKQMCDAATNAGVINMVNLSYRNAPSIHKAKALVESGEIGLVKHVNASYLQSWLSSNAWGDWKSESKWLWRLSTKHGSKGVLGDVGVHILDLASFPVGDFAAISCQLKTFAKAPNDQIGEYPLDANDSAIISAQFGNGALAAIQATRWATGNLNTLNLSIFGDKGAIEICLKPGEEWNELKVCSGENVNPGLWESIICEPTPTIYQRFVESIRSGVNDEADFARGAALQKALDQCEASSRSQTLLSI</sequence>
<dbReference type="GO" id="GO:0016491">
    <property type="term" value="F:oxidoreductase activity"/>
    <property type="evidence" value="ECO:0007669"/>
    <property type="project" value="UniProtKB-KW"/>
</dbReference>
<dbReference type="GO" id="GO:0000166">
    <property type="term" value="F:nucleotide binding"/>
    <property type="evidence" value="ECO:0007669"/>
    <property type="project" value="InterPro"/>
</dbReference>
<evidence type="ECO:0000259" key="4">
    <source>
        <dbReference type="Pfam" id="PF22725"/>
    </source>
</evidence>
<name>A0A420E9V2_9ALTE</name>
<reference evidence="5 6" key="1">
    <citation type="submission" date="2018-09" db="EMBL/GenBank/DDBJ databases">
        <authorList>
            <person name="Wang Z."/>
        </authorList>
    </citation>
    <scope>NUCLEOTIDE SEQUENCE [LARGE SCALE GENOMIC DNA]</scope>
    <source>
        <strain evidence="5 6">ALS 81</strain>
    </source>
</reference>
<dbReference type="Pfam" id="PF01408">
    <property type="entry name" value="GFO_IDH_MocA"/>
    <property type="match status" value="1"/>
</dbReference>
<dbReference type="Gene3D" id="3.30.360.10">
    <property type="entry name" value="Dihydrodipicolinate Reductase, domain 2"/>
    <property type="match status" value="1"/>
</dbReference>
<feature type="domain" description="Gfo/Idh/MocA-like oxidoreductase N-terminal" evidence="3">
    <location>
        <begin position="2"/>
        <end position="120"/>
    </location>
</feature>
<dbReference type="InterPro" id="IPR050463">
    <property type="entry name" value="Gfo/Idh/MocA_oxidrdct_glycsds"/>
</dbReference>
<dbReference type="InterPro" id="IPR000683">
    <property type="entry name" value="Gfo/Idh/MocA-like_OxRdtase_N"/>
</dbReference>
<evidence type="ECO:0000313" key="5">
    <source>
        <dbReference type="EMBL" id="RKF17452.1"/>
    </source>
</evidence>
<dbReference type="InterPro" id="IPR036291">
    <property type="entry name" value="NAD(P)-bd_dom_sf"/>
</dbReference>
<dbReference type="Proteomes" id="UP000286482">
    <property type="component" value="Unassembled WGS sequence"/>
</dbReference>
<accession>A0A420E9V2</accession>
<evidence type="ECO:0000259" key="3">
    <source>
        <dbReference type="Pfam" id="PF01408"/>
    </source>
</evidence>